<gene>
    <name evidence="4 5" type="primary">LOC108082342</name>
</gene>
<evidence type="ECO:0000313" key="4">
    <source>
        <dbReference type="RefSeq" id="XP_017033164.1"/>
    </source>
</evidence>
<evidence type="ECO:0000256" key="1">
    <source>
        <dbReference type="SAM" id="MobiDB-lite"/>
    </source>
</evidence>
<reference evidence="4" key="1">
    <citation type="submission" date="2025-04" db="UniProtKB">
        <authorList>
            <consortium name="RefSeq"/>
        </authorList>
    </citation>
    <scope>IDENTIFICATION</scope>
</reference>
<protein>
    <submittedName>
        <fullName evidence="4 5">Uncharacterized protein LOC108082342 isoform X1</fullName>
    </submittedName>
</protein>
<name>A0A6P4JDW6_DROKI</name>
<evidence type="ECO:0000313" key="5">
    <source>
        <dbReference type="RefSeq" id="XP_017033165.1"/>
    </source>
</evidence>
<dbReference type="RefSeq" id="XP_017033164.1">
    <property type="nucleotide sequence ID" value="XM_017177675.1"/>
</dbReference>
<dbReference type="OrthoDB" id="7883881at2759"/>
<evidence type="ECO:0000313" key="3">
    <source>
        <dbReference type="Proteomes" id="UP001652661"/>
    </source>
</evidence>
<feature type="chain" id="PRO_5044647471" evidence="2">
    <location>
        <begin position="26"/>
        <end position="452"/>
    </location>
</feature>
<organism evidence="3 4">
    <name type="scientific">Drosophila kikkawai</name>
    <name type="common">Fruit fly</name>
    <dbReference type="NCBI Taxonomy" id="30033"/>
    <lineage>
        <taxon>Eukaryota</taxon>
        <taxon>Metazoa</taxon>
        <taxon>Ecdysozoa</taxon>
        <taxon>Arthropoda</taxon>
        <taxon>Hexapoda</taxon>
        <taxon>Insecta</taxon>
        <taxon>Pterygota</taxon>
        <taxon>Neoptera</taxon>
        <taxon>Endopterygota</taxon>
        <taxon>Diptera</taxon>
        <taxon>Brachycera</taxon>
        <taxon>Muscomorpha</taxon>
        <taxon>Ephydroidea</taxon>
        <taxon>Drosophilidae</taxon>
        <taxon>Drosophila</taxon>
        <taxon>Sophophora</taxon>
    </lineage>
</organism>
<proteinExistence type="predicted"/>
<dbReference type="GeneID" id="108082342"/>
<feature type="signal peptide" evidence="2">
    <location>
        <begin position="1"/>
        <end position="25"/>
    </location>
</feature>
<dbReference type="AlphaFoldDB" id="A0A6P4JDW6"/>
<feature type="region of interest" description="Disordered" evidence="1">
    <location>
        <begin position="72"/>
        <end position="96"/>
    </location>
</feature>
<evidence type="ECO:0000256" key="2">
    <source>
        <dbReference type="SAM" id="SignalP"/>
    </source>
</evidence>
<keyword evidence="3" id="KW-1185">Reference proteome</keyword>
<dbReference type="RefSeq" id="XP_017033165.1">
    <property type="nucleotide sequence ID" value="XM_017177676.1"/>
</dbReference>
<feature type="compositionally biased region" description="Low complexity" evidence="1">
    <location>
        <begin position="82"/>
        <end position="96"/>
    </location>
</feature>
<accession>A0A6P4JDW6</accession>
<dbReference type="Proteomes" id="UP001652661">
    <property type="component" value="Chromosome 2R"/>
</dbReference>
<keyword evidence="2" id="KW-0732">Signal</keyword>
<sequence length="452" mass="50640">MNEMKMMKLMIFGFSLMLLMQPGLGNVLPFFSMNLINATDATAGGKATNGTTAAITTITTTTPIVTTIKPMTTDKTTKKEQQTTTTTAPGKATTTAGPHKDLGYMGYMDSLFNLENSMRRKYQKRRAHGAPPTKAPLGGKILAQPFMYYNMAPPRMEAARIDLELSYKPSHKMHELAKEVGDGNGGGVPSKHHKPTLPPLIEMLSKPQQHPDMPPIMEFLHGIVDLVINSSSSNVKGGNESKPVGYFNKTISPDGKHLLKEFGLLSPNMKIKGIQQETNYGIPLDQDTYEALQEVLGPAFKPIKMSKKGEQQQQHHQLKQQHFKELQHLKGLQKPKKQQHRREPQLGMYPDYELLPSGIDMALRKNYEMIDRLLDDLEQEDDLLQVIKDATKQITDQTIQLTNVLQKKNHQPTEELIVSCPIHHEFHADRFGDVVEEDVVDVGECEAVKIQD</sequence>
<reference evidence="3" key="2">
    <citation type="submission" date="2025-05" db="UniProtKB">
        <authorList>
            <consortium name="RefSeq"/>
        </authorList>
    </citation>
    <scope>NUCLEOTIDE SEQUENCE [LARGE SCALE GENOMIC DNA]</scope>
    <source>
        <strain evidence="3">14028-0561.14</strain>
    </source>
</reference>